<accession>A0A6S6XRZ2</accession>
<dbReference type="PANTHER" id="PTHR43391:SF14">
    <property type="entry name" value="DEHYDROGENASE_REDUCTASE SDR FAMILY PROTEIN 7-LIKE"/>
    <property type="match status" value="1"/>
</dbReference>
<feature type="domain" description="Ketoreductase" evidence="5">
    <location>
        <begin position="15"/>
        <end position="199"/>
    </location>
</feature>
<evidence type="ECO:0000259" key="5">
    <source>
        <dbReference type="SMART" id="SM00822"/>
    </source>
</evidence>
<dbReference type="InterPro" id="IPR057326">
    <property type="entry name" value="KR_dom"/>
</dbReference>
<reference evidence="6 7" key="1">
    <citation type="submission" date="2020-03" db="EMBL/GenBank/DDBJ databases">
        <authorList>
            <consortium name="Genoscope - CEA"/>
            <person name="William W."/>
        </authorList>
    </citation>
    <scope>NUCLEOTIDE SEQUENCE [LARGE SCALE GENOMIC DNA]</scope>
    <source>
        <strain evidence="7">DSM 16959</strain>
    </source>
</reference>
<dbReference type="InterPro" id="IPR036291">
    <property type="entry name" value="NAD(P)-bd_dom_sf"/>
</dbReference>
<keyword evidence="7" id="KW-1185">Reference proteome</keyword>
<evidence type="ECO:0000256" key="2">
    <source>
        <dbReference type="ARBA" id="ARBA00022857"/>
    </source>
</evidence>
<dbReference type="CDD" id="cd05233">
    <property type="entry name" value="SDR_c"/>
    <property type="match status" value="1"/>
</dbReference>
<keyword evidence="3" id="KW-0560">Oxidoreductase</keyword>
<dbReference type="PRINTS" id="PR00081">
    <property type="entry name" value="GDHRDH"/>
</dbReference>
<gene>
    <name evidence="6" type="ORF">DENOEST_1586</name>
</gene>
<dbReference type="SMART" id="SM00822">
    <property type="entry name" value="PKS_KR"/>
    <property type="match status" value="1"/>
</dbReference>
<organism evidence="6 7">
    <name type="scientific">Denitratisoma oestradiolicum</name>
    <dbReference type="NCBI Taxonomy" id="311182"/>
    <lineage>
        <taxon>Bacteria</taxon>
        <taxon>Pseudomonadati</taxon>
        <taxon>Pseudomonadota</taxon>
        <taxon>Betaproteobacteria</taxon>
        <taxon>Nitrosomonadales</taxon>
        <taxon>Sterolibacteriaceae</taxon>
        <taxon>Denitratisoma</taxon>
    </lineage>
</organism>
<dbReference type="KEGG" id="doe:DENOEST_1586"/>
<evidence type="ECO:0000313" key="7">
    <source>
        <dbReference type="Proteomes" id="UP000515733"/>
    </source>
</evidence>
<protein>
    <submittedName>
        <fullName evidence="6">Oxidoreductase</fullName>
    </submittedName>
</protein>
<evidence type="ECO:0000256" key="4">
    <source>
        <dbReference type="RuleBase" id="RU000363"/>
    </source>
</evidence>
<evidence type="ECO:0000256" key="3">
    <source>
        <dbReference type="ARBA" id="ARBA00023002"/>
    </source>
</evidence>
<dbReference type="GO" id="GO:0016491">
    <property type="term" value="F:oxidoreductase activity"/>
    <property type="evidence" value="ECO:0007669"/>
    <property type="project" value="UniProtKB-KW"/>
</dbReference>
<dbReference type="PANTHER" id="PTHR43391">
    <property type="entry name" value="RETINOL DEHYDROGENASE-RELATED"/>
    <property type="match status" value="1"/>
</dbReference>
<dbReference type="EMBL" id="LR778301">
    <property type="protein sequence ID" value="CAB1368751.1"/>
    <property type="molecule type" value="Genomic_DNA"/>
</dbReference>
<dbReference type="RefSeq" id="WP_197970554.1">
    <property type="nucleotide sequence ID" value="NZ_LR778301.1"/>
</dbReference>
<proteinExistence type="inferred from homology"/>
<keyword evidence="2" id="KW-0521">NADP</keyword>
<dbReference type="Gene3D" id="3.40.50.720">
    <property type="entry name" value="NAD(P)-binding Rossmann-like Domain"/>
    <property type="match status" value="1"/>
</dbReference>
<sequence length="282" mass="29665">MKGPIVTSNICFKGGTAVITGAAGGVGGGLARKAASLGMNLVLADLDAGQLDAFAATLDTEVLTVSTDVTDPIAMENLAEQAWQRFGRVDLLFNNAGVMSAGLLWEISPENFRRCFSINVLGIHHGIRAFVPRMLKAGCPSHIVNTASLGGFVSSPMMAPYNASKSAAVFLTEALYVELNMVQASIGVSVLDPGPVRSGIFNAPFGDGGGNPAVRQFIDGIHHHITGGGGITPDQSAENTFAGIEAGEFWILPYREPFDTLLRQRTEGILARRPPRIAATES</sequence>
<comment type="similarity">
    <text evidence="1 4">Belongs to the short-chain dehydrogenases/reductases (SDR) family.</text>
</comment>
<name>A0A6S6XRZ2_9PROT</name>
<dbReference type="Pfam" id="PF00106">
    <property type="entry name" value="adh_short"/>
    <property type="match status" value="1"/>
</dbReference>
<evidence type="ECO:0000256" key="1">
    <source>
        <dbReference type="ARBA" id="ARBA00006484"/>
    </source>
</evidence>
<dbReference type="PRINTS" id="PR00080">
    <property type="entry name" value="SDRFAMILY"/>
</dbReference>
<dbReference type="Proteomes" id="UP000515733">
    <property type="component" value="Chromosome"/>
</dbReference>
<dbReference type="InterPro" id="IPR002347">
    <property type="entry name" value="SDR_fam"/>
</dbReference>
<evidence type="ECO:0000313" key="6">
    <source>
        <dbReference type="EMBL" id="CAB1368751.1"/>
    </source>
</evidence>
<dbReference type="AlphaFoldDB" id="A0A6S6XRZ2"/>
<dbReference type="SUPFAM" id="SSF51735">
    <property type="entry name" value="NAD(P)-binding Rossmann-fold domains"/>
    <property type="match status" value="1"/>
</dbReference>